<keyword evidence="6" id="KW-0574">Periplasm</keyword>
<evidence type="ECO:0000256" key="1">
    <source>
        <dbReference type="ARBA" id="ARBA00004365"/>
    </source>
</evidence>
<dbReference type="Pfam" id="PF07195">
    <property type="entry name" value="FliD_C"/>
    <property type="match status" value="1"/>
</dbReference>
<dbReference type="RefSeq" id="WP_021687628.1">
    <property type="nucleotide sequence ID" value="NZ_KI260567.1"/>
</dbReference>
<comment type="caution">
    <text evidence="9">The sequence shown here is derived from an EMBL/GenBank/DDBJ whole genome shotgun (WGS) entry which is preliminary data.</text>
</comment>
<dbReference type="InterPro" id="IPR040026">
    <property type="entry name" value="FliD"/>
</dbReference>
<accession>A0ABN0NYE0</accession>
<proteinExistence type="inferred from homology"/>
<dbReference type="PANTHER" id="PTHR30288:SF0">
    <property type="entry name" value="FLAGELLAR HOOK-ASSOCIATED PROTEIN 2"/>
    <property type="match status" value="1"/>
</dbReference>
<dbReference type="NCBIfam" id="NF005188">
    <property type="entry name" value="PRK06664.1"/>
    <property type="match status" value="1"/>
</dbReference>
<evidence type="ECO:0000256" key="3">
    <source>
        <dbReference type="ARBA" id="ARBA00011255"/>
    </source>
</evidence>
<keyword evidence="9" id="KW-0282">Flagellum</keyword>
<evidence type="ECO:0000313" key="10">
    <source>
        <dbReference type="Proteomes" id="UP000016649"/>
    </source>
</evidence>
<evidence type="ECO:0000256" key="5">
    <source>
        <dbReference type="ARBA" id="ARBA00023143"/>
    </source>
</evidence>
<reference evidence="9 10" key="1">
    <citation type="submission" date="2013-08" db="EMBL/GenBank/DDBJ databases">
        <authorList>
            <person name="Weinstock G."/>
            <person name="Sodergren E."/>
            <person name="Wylie T."/>
            <person name="Fulton L."/>
            <person name="Fulton R."/>
            <person name="Fronick C."/>
            <person name="O'Laughlin M."/>
            <person name="Godfrey J."/>
            <person name="Miner T."/>
            <person name="Herter B."/>
            <person name="Appelbaum E."/>
            <person name="Cordes M."/>
            <person name="Lek S."/>
            <person name="Wollam A."/>
            <person name="Pepin K.H."/>
            <person name="Palsikar V.B."/>
            <person name="Mitreva M."/>
            <person name="Wilson R.K."/>
        </authorList>
    </citation>
    <scope>NUCLEOTIDE SEQUENCE [LARGE SCALE GENOMIC DNA]</scope>
    <source>
        <strain evidence="9 10">ATCC 700332</strain>
    </source>
</reference>
<protein>
    <recommendedName>
        <fullName evidence="6">Flagellar hook-associated protein 2</fullName>
        <shortName evidence="6">HAP2</shortName>
    </recommendedName>
    <alternativeName>
        <fullName evidence="6">Flagellar cap protein</fullName>
    </alternativeName>
</protein>
<keyword evidence="10" id="KW-1185">Reference proteome</keyword>
<feature type="coiled-coil region" evidence="6">
    <location>
        <begin position="618"/>
        <end position="656"/>
    </location>
</feature>
<dbReference type="InterPro" id="IPR010809">
    <property type="entry name" value="FliD_C"/>
</dbReference>
<keyword evidence="5 6" id="KW-0975">Bacterial flagellum</keyword>
<dbReference type="Pfam" id="PF02465">
    <property type="entry name" value="FliD_N"/>
    <property type="match status" value="1"/>
</dbReference>
<comment type="similarity">
    <text evidence="2 6">Belongs to the FliD family.</text>
</comment>
<evidence type="ECO:0000313" key="9">
    <source>
        <dbReference type="EMBL" id="ERJ92665.1"/>
    </source>
</evidence>
<comment type="subunit">
    <text evidence="3 6">Homopentamer.</text>
</comment>
<evidence type="ECO:0000256" key="4">
    <source>
        <dbReference type="ARBA" id="ARBA00023054"/>
    </source>
</evidence>
<feature type="domain" description="Flagellar hook-associated protein 2 N-terminal" evidence="7">
    <location>
        <begin position="13"/>
        <end position="108"/>
    </location>
</feature>
<evidence type="ECO:0000256" key="2">
    <source>
        <dbReference type="ARBA" id="ARBA00009764"/>
    </source>
</evidence>
<dbReference type="EMBL" id="AWVH01000033">
    <property type="protein sequence ID" value="ERJ92665.1"/>
    <property type="molecule type" value="Genomic_DNA"/>
</dbReference>
<evidence type="ECO:0000259" key="7">
    <source>
        <dbReference type="Pfam" id="PF02465"/>
    </source>
</evidence>
<gene>
    <name evidence="9" type="ORF">HMPREF9193_01424</name>
</gene>
<sequence length="671" mass="73848">MADINIPGVTDKYKTNDLIKNLMEAEKVPLTREQKQLDRYKTEQSTWRNVNAQMSALRDSVKLLYSFDNPFNSKLASSTDEYAVSAEPKRDANLESFKIEVLQAAAADRFLSEELDSKAQVPAGTYEYGVKDKTIKFNWKGGKLTDFAAALNRRAEHTIKASVIGVTSDKQALLIESLITGSENRLTFSGAAKDFALATGMIGKAPVQGSKAFSVSRDSVRDTANLTSKTLSFTEENITLPPRSGFEAEIPQKIRSDSAYQIRFSARVQDTPQEEIYDSQPSLPSSGFVQFKDITLANEDVDTKLEKTEQAVVQEPVEDFTAVFIKNSDGTEIPLEALKTDGEDSAYRIDTKEFPNAQSIVVKNNNTHKKIILTTPETINTSAAGDFIPLHPADIASDAKIKYQGITVTRPTNSMDDVVPNVTLNVHAKTEKPATITISSDTESAKQALITFVGKYNRLVAEINILTQTKPEIISELEYFTEEEAKEAEKRLGIFQTEFSLTNGKSSLQNIIARRYPGSEDAAITMLSQIGISTGASTGGFAGVSPGRLRGYLEIDEKKLDSALKTNMRDIKNLFGYDSDGDLVADTGIAYMMDKNLQSFTQVGGIIASKTSTLNGKMTASQKNIDSLEKKLKQKENDLKVKYGQMESALNSLEKQSDSIKNFADNQNSTR</sequence>
<evidence type="ECO:0000259" key="8">
    <source>
        <dbReference type="Pfam" id="PF07195"/>
    </source>
</evidence>
<dbReference type="Proteomes" id="UP000016649">
    <property type="component" value="Unassembled WGS sequence"/>
</dbReference>
<feature type="domain" description="Flagellar hook-associated protein 2 C-terminal" evidence="8">
    <location>
        <begin position="396"/>
        <end position="654"/>
    </location>
</feature>
<comment type="subcellular location">
    <subcellularLocation>
        <location evidence="1">Bacterial flagellum</location>
    </subcellularLocation>
    <subcellularLocation>
        <location evidence="6">Periplasm</location>
    </subcellularLocation>
    <subcellularLocation>
        <location evidence="6">Periplasmic flagellum</location>
    </subcellularLocation>
</comment>
<dbReference type="PANTHER" id="PTHR30288">
    <property type="entry name" value="FLAGELLAR CAP/ASSEMBLY PROTEIN FLID"/>
    <property type="match status" value="1"/>
</dbReference>
<keyword evidence="4 6" id="KW-0175">Coiled coil</keyword>
<keyword evidence="9" id="KW-0969">Cilium</keyword>
<dbReference type="InterPro" id="IPR003481">
    <property type="entry name" value="FliD_N"/>
</dbReference>
<name>A0ABN0NYE0_TRELE</name>
<organism evidence="9 10">
    <name type="scientific">Treponema lecithinolyticum ATCC 700332</name>
    <dbReference type="NCBI Taxonomy" id="1321815"/>
    <lineage>
        <taxon>Bacteria</taxon>
        <taxon>Pseudomonadati</taxon>
        <taxon>Spirochaetota</taxon>
        <taxon>Spirochaetia</taxon>
        <taxon>Spirochaetales</taxon>
        <taxon>Treponemataceae</taxon>
        <taxon>Treponema</taxon>
    </lineage>
</organism>
<comment type="function">
    <text evidence="6">Required for morphogenesis and for the elongation of the flagellar filament by facilitating polymerization of the flagellin monomers at the tip of growing filament. Forms a capping structure, which prevents flagellin subunits (transported through the central channel of the flagellum) from leaking out without polymerization at the distal end.</text>
</comment>
<evidence type="ECO:0000256" key="6">
    <source>
        <dbReference type="RuleBase" id="RU362066"/>
    </source>
</evidence>
<keyword evidence="9" id="KW-0966">Cell projection</keyword>